<protein>
    <submittedName>
        <fullName evidence="3">Uncharacterized protein</fullName>
    </submittedName>
</protein>
<gene>
    <name evidence="3" type="ORF">KIPB_013729</name>
</gene>
<dbReference type="SMART" id="SM00698">
    <property type="entry name" value="MORN"/>
    <property type="match status" value="4"/>
</dbReference>
<reference evidence="3 4" key="1">
    <citation type="journal article" date="2018" name="PLoS ONE">
        <title>The draft genome of Kipferlia bialata reveals reductive genome evolution in fornicate parasites.</title>
        <authorList>
            <person name="Tanifuji G."/>
            <person name="Takabayashi S."/>
            <person name="Kume K."/>
            <person name="Takagi M."/>
            <person name="Nakayama T."/>
            <person name="Kamikawa R."/>
            <person name="Inagaki Y."/>
            <person name="Hashimoto T."/>
        </authorList>
    </citation>
    <scope>NUCLEOTIDE SEQUENCE [LARGE SCALE GENOMIC DNA]</scope>
    <source>
        <strain evidence="3">NY0173</strain>
    </source>
</reference>
<dbReference type="AlphaFoldDB" id="A0A9K3D8E4"/>
<comment type="caution">
    <text evidence="3">The sequence shown here is derived from an EMBL/GenBank/DDBJ whole genome shotgun (WGS) entry which is preliminary data.</text>
</comment>
<dbReference type="Pfam" id="PF02493">
    <property type="entry name" value="MORN"/>
    <property type="match status" value="4"/>
</dbReference>
<feature type="non-terminal residue" evidence="3">
    <location>
        <position position="191"/>
    </location>
</feature>
<feature type="compositionally biased region" description="Low complexity" evidence="2">
    <location>
        <begin position="1"/>
        <end position="16"/>
    </location>
</feature>
<dbReference type="PANTHER" id="PTHR43215">
    <property type="entry name" value="RADIAL SPOKE HEAD 1 HOMOLOG"/>
    <property type="match status" value="1"/>
</dbReference>
<dbReference type="SUPFAM" id="SSF82185">
    <property type="entry name" value="Histone H3 K4-specific methyltransferase SET7/9 N-terminal domain"/>
    <property type="match status" value="2"/>
</dbReference>
<dbReference type="Proteomes" id="UP000265618">
    <property type="component" value="Unassembled WGS sequence"/>
</dbReference>
<evidence type="ECO:0000256" key="2">
    <source>
        <dbReference type="SAM" id="MobiDB-lite"/>
    </source>
</evidence>
<keyword evidence="4" id="KW-1185">Reference proteome</keyword>
<evidence type="ECO:0000256" key="1">
    <source>
        <dbReference type="ARBA" id="ARBA00022737"/>
    </source>
</evidence>
<evidence type="ECO:0000313" key="4">
    <source>
        <dbReference type="Proteomes" id="UP000265618"/>
    </source>
</evidence>
<dbReference type="PANTHER" id="PTHR43215:SF14">
    <property type="entry name" value="RADIAL SPOKE HEAD 1 HOMOLOG"/>
    <property type="match status" value="1"/>
</dbReference>
<dbReference type="EMBL" id="BDIP01006680">
    <property type="protein sequence ID" value="GIQ90796.1"/>
    <property type="molecule type" value="Genomic_DNA"/>
</dbReference>
<dbReference type="Gene3D" id="2.20.110.10">
    <property type="entry name" value="Histone H3 K4-specific methyltransferase SET7/9 N-terminal domain"/>
    <property type="match status" value="2"/>
</dbReference>
<feature type="region of interest" description="Disordered" evidence="2">
    <location>
        <begin position="1"/>
        <end position="72"/>
    </location>
</feature>
<dbReference type="OrthoDB" id="270720at2759"/>
<sequence>MVVESDSSSNTACDSSPNTQQQQKGCGFKEAHAVKRGRAPDNCLGREREGEGEGEGCIERPAKRAYTPSTLTERDTTPRCYSTLTYPTGDVYTGYNMDQKPDGYGYMVFVNGDTYKGEWKEGVRWGAGTSTTSEGVYTGTWVNDSESGTGVCVYSDGACYEGEWVEGERSGHGIYDAADGSTYVGEWCKDK</sequence>
<feature type="compositionally biased region" description="Basic and acidic residues" evidence="2">
    <location>
        <begin position="44"/>
        <end position="62"/>
    </location>
</feature>
<dbReference type="InterPro" id="IPR003409">
    <property type="entry name" value="MORN"/>
</dbReference>
<name>A0A9K3D8E4_9EUKA</name>
<evidence type="ECO:0000313" key="3">
    <source>
        <dbReference type="EMBL" id="GIQ90796.1"/>
    </source>
</evidence>
<proteinExistence type="predicted"/>
<organism evidence="3 4">
    <name type="scientific">Kipferlia bialata</name>
    <dbReference type="NCBI Taxonomy" id="797122"/>
    <lineage>
        <taxon>Eukaryota</taxon>
        <taxon>Metamonada</taxon>
        <taxon>Carpediemonas-like organisms</taxon>
        <taxon>Kipferlia</taxon>
    </lineage>
</organism>
<accession>A0A9K3D8E4</accession>
<keyword evidence="1" id="KW-0677">Repeat</keyword>